<dbReference type="AlphaFoldDB" id="A0AAU8H132"/>
<name>A0AAU8H132_9BACT</name>
<accession>A0AAU8H132</accession>
<proteinExistence type="predicted"/>
<gene>
    <name evidence="1" type="ORF">V4D31_06020</name>
</gene>
<dbReference type="EMBL" id="CP144374">
    <property type="protein sequence ID" value="XCH47905.1"/>
    <property type="molecule type" value="Genomic_DNA"/>
</dbReference>
<protein>
    <submittedName>
        <fullName evidence="1">Uncharacterized protein</fullName>
    </submittedName>
</protein>
<reference evidence="1" key="1">
    <citation type="submission" date="2024-01" db="EMBL/GenBank/DDBJ databases">
        <title>The first autotrophic representatives of the genus Thermodesulfovibrio.</title>
        <authorList>
            <person name="Maltseva A.I."/>
            <person name="Elcheninov A.G."/>
            <person name="Kublanov I.V."/>
            <person name="Lebedinsky A.V."/>
            <person name="Frolov E.N."/>
        </authorList>
    </citation>
    <scope>NUCLEOTIDE SEQUENCE</scope>
    <source>
        <strain evidence="1">3462-1</strain>
    </source>
</reference>
<dbReference type="KEGG" id="tob:V4D31_06020"/>
<sequence>MKLKMLVYYSLGNRNYWFAPIEKVIKISEILSRKNYLLYDTEALKGVYNDWFILNDEYVKKLSDIIEEVLEDIDDEEIVDELFALKNVLEGGSVVVG</sequence>
<evidence type="ECO:0000313" key="1">
    <source>
        <dbReference type="EMBL" id="XCH47905.1"/>
    </source>
</evidence>
<dbReference type="RefSeq" id="WP_353685563.1">
    <property type="nucleotide sequence ID" value="NZ_CP144374.1"/>
</dbReference>
<organism evidence="1">
    <name type="scientific">Thermodesulfovibrio obliviosus</name>
    <dbReference type="NCBI Taxonomy" id="3118332"/>
    <lineage>
        <taxon>Bacteria</taxon>
        <taxon>Pseudomonadati</taxon>
        <taxon>Nitrospirota</taxon>
        <taxon>Thermodesulfovibrionia</taxon>
        <taxon>Thermodesulfovibrionales</taxon>
        <taxon>Thermodesulfovibrionaceae</taxon>
        <taxon>Thermodesulfovibrio</taxon>
    </lineage>
</organism>